<evidence type="ECO:0000313" key="5">
    <source>
        <dbReference type="Proteomes" id="UP000315522"/>
    </source>
</evidence>
<dbReference type="PANTHER" id="PTHR23028">
    <property type="entry name" value="ACETYLTRANSFERASE"/>
    <property type="match status" value="1"/>
</dbReference>
<feature type="compositionally biased region" description="Basic and acidic residues" evidence="1">
    <location>
        <begin position="36"/>
        <end position="50"/>
    </location>
</feature>
<protein>
    <recommendedName>
        <fullName evidence="3">Acyltransferase 3 domain-containing protein</fullName>
    </recommendedName>
</protein>
<dbReference type="AlphaFoldDB" id="A0A559MFS0"/>
<accession>A0A559MFS0</accession>
<feature type="transmembrane region" description="Helical" evidence="2">
    <location>
        <begin position="285"/>
        <end position="309"/>
    </location>
</feature>
<feature type="transmembrane region" description="Helical" evidence="2">
    <location>
        <begin position="189"/>
        <end position="207"/>
    </location>
</feature>
<keyword evidence="2" id="KW-0812">Transmembrane</keyword>
<feature type="domain" description="Acyltransferase 3" evidence="3">
    <location>
        <begin position="82"/>
        <end position="460"/>
    </location>
</feature>
<dbReference type="InterPro" id="IPR002656">
    <property type="entry name" value="Acyl_transf_3_dom"/>
</dbReference>
<dbReference type="PANTHER" id="PTHR23028:SF125">
    <property type="entry name" value="ACYLTRANSFERASE"/>
    <property type="match status" value="1"/>
</dbReference>
<feature type="transmembrane region" description="Helical" evidence="2">
    <location>
        <begin position="137"/>
        <end position="156"/>
    </location>
</feature>
<keyword evidence="2" id="KW-0472">Membrane</keyword>
<sequence length="518" mass="59630">MNDRFGSIASSANPRIPKTISVRIDQDQVPPLDDSLECKSPKESHLDSSSHRPTGFTACSQQPTAAVMISTSPAPPTRRHTAYLDGLRGFAALMVYWQHYQLYPRIGWTPDPNSIMESAYGYDDLYFFCALPGIRTFFTSGHFAVAVFFVISGYVLSTKPLSLIYAGEHEQSKFGDNVASALFRRWLRLFLPVIAISFLYMTSWHAFGGIWTQRPEHQSTFRAELWTWYSEFKNYSFLFRSGDTGFRYNFPAWSIPFEFQGSIIVYSALLAFSRCTRNARLLSQVGLVVYFLYIVNGWFGAMFMAGMILCELDLLARHNELPRFLSRLEPYKTPIFYTLFSLSIYLSGVPSHNTMEIEVLRNSPGWYYLSFLKPEAVADYKWFYLFWAAIFLVSAIPRIWWLRSFFELPFNQFLGRVSFALYLLHGPVLWILGDRLYAAMGWFHQDHINNIPNWVNAFPISDAGPLGLELRFLAPHFLCFPLTLWLAEMGTRIFDEPSVKFAQWAYKKALAPPPVQIL</sequence>
<name>A0A559MFS0_9HELO</name>
<evidence type="ECO:0000256" key="1">
    <source>
        <dbReference type="SAM" id="MobiDB-lite"/>
    </source>
</evidence>
<dbReference type="EMBL" id="QGML01000456">
    <property type="protein sequence ID" value="TVY91812.1"/>
    <property type="molecule type" value="Genomic_DNA"/>
</dbReference>
<reference evidence="4 5" key="1">
    <citation type="submission" date="2018-05" db="EMBL/GenBank/DDBJ databases">
        <title>Genome sequencing and assembly of the regulated plant pathogen Lachnellula willkommii and related sister species for the development of diagnostic species identification markers.</title>
        <authorList>
            <person name="Giroux E."/>
            <person name="Bilodeau G."/>
        </authorList>
    </citation>
    <scope>NUCLEOTIDE SEQUENCE [LARGE SCALE GENOMIC DNA]</scope>
    <source>
        <strain evidence="4 5">CBS 172.35</strain>
    </source>
</reference>
<dbReference type="Proteomes" id="UP000315522">
    <property type="component" value="Unassembled WGS sequence"/>
</dbReference>
<dbReference type="GO" id="GO:0016747">
    <property type="term" value="F:acyltransferase activity, transferring groups other than amino-acyl groups"/>
    <property type="evidence" value="ECO:0007669"/>
    <property type="project" value="InterPro"/>
</dbReference>
<evidence type="ECO:0000256" key="2">
    <source>
        <dbReference type="SAM" id="Phobius"/>
    </source>
</evidence>
<gene>
    <name evidence="4" type="ORF">LAWI1_G006457</name>
</gene>
<evidence type="ECO:0000259" key="3">
    <source>
        <dbReference type="Pfam" id="PF01757"/>
    </source>
</evidence>
<feature type="transmembrane region" description="Helical" evidence="2">
    <location>
        <begin position="382"/>
        <end position="401"/>
    </location>
</feature>
<comment type="caution">
    <text evidence="4">The sequence shown here is derived from an EMBL/GenBank/DDBJ whole genome shotgun (WGS) entry which is preliminary data.</text>
</comment>
<keyword evidence="2" id="KW-1133">Transmembrane helix</keyword>
<proteinExistence type="predicted"/>
<feature type="transmembrane region" description="Helical" evidence="2">
    <location>
        <begin position="413"/>
        <end position="433"/>
    </location>
</feature>
<dbReference type="Pfam" id="PF01757">
    <property type="entry name" value="Acyl_transf_3"/>
    <property type="match status" value="1"/>
</dbReference>
<dbReference type="InterPro" id="IPR050879">
    <property type="entry name" value="Acyltransferase_3"/>
</dbReference>
<feature type="region of interest" description="Disordered" evidence="1">
    <location>
        <begin position="1"/>
        <end position="56"/>
    </location>
</feature>
<keyword evidence="5" id="KW-1185">Reference proteome</keyword>
<feature type="transmembrane region" description="Helical" evidence="2">
    <location>
        <begin position="253"/>
        <end position="273"/>
    </location>
</feature>
<evidence type="ECO:0000313" key="4">
    <source>
        <dbReference type="EMBL" id="TVY91812.1"/>
    </source>
</evidence>
<organism evidence="4 5">
    <name type="scientific">Lachnellula willkommii</name>
    <dbReference type="NCBI Taxonomy" id="215461"/>
    <lineage>
        <taxon>Eukaryota</taxon>
        <taxon>Fungi</taxon>
        <taxon>Dikarya</taxon>
        <taxon>Ascomycota</taxon>
        <taxon>Pezizomycotina</taxon>
        <taxon>Leotiomycetes</taxon>
        <taxon>Helotiales</taxon>
        <taxon>Lachnaceae</taxon>
        <taxon>Lachnellula</taxon>
    </lineage>
</organism>